<gene>
    <name evidence="3" type="primary">CpPI-kd01</name>
</gene>
<reference evidence="3" key="1">
    <citation type="journal article" date="2010" name="Plant Cell Physiol.">
        <title>Characterization and molecular cloning of conjugation-regulating sex pheromones in homothallic Closterium.</title>
        <authorList>
            <person name="Tsuchikane Y."/>
            <person name="Kokubun Y."/>
            <person name="Sekimoto H."/>
        </authorList>
    </citation>
    <scope>NUCLEOTIDE SEQUENCE</scope>
    <source>
        <strain evidence="3">Kodama20</strain>
    </source>
</reference>
<feature type="signal peptide" evidence="2">
    <location>
        <begin position="1"/>
        <end position="20"/>
    </location>
</feature>
<dbReference type="EMBL" id="AB558136">
    <property type="protein sequence ID" value="BAJ13345.1"/>
    <property type="molecule type" value="mRNA"/>
</dbReference>
<feature type="region of interest" description="Disordered" evidence="1">
    <location>
        <begin position="19"/>
        <end position="53"/>
    </location>
</feature>
<name>E1CI99_9VIRI</name>
<sequence length="227" mass="25019">MATAGIRVLVLAALGSGAAGGGGEWSAGRHEGSQRPRPQRTAPRLAGRGRRGSRGRARAFWRLRPSLTTHCVADYLDHIPRRQALATTCGRTTVTIRSQYLGPYDLHNDIYNMTFYNGCAYNVTSPLRVYQCFNFGNVWEGILDNPAPNPTQYQRGEIFVQVATGSCEMRMNRGASGTLQMLPGETVNIVYAYTWDFRPCVQELRFGNGNSYSMTNSATECQPAAVI</sequence>
<protein>
    <submittedName>
        <fullName evidence="3">PR-IP inducer</fullName>
    </submittedName>
</protein>
<proteinExistence type="evidence at transcript level"/>
<evidence type="ECO:0000256" key="2">
    <source>
        <dbReference type="SAM" id="SignalP"/>
    </source>
</evidence>
<organism evidence="3">
    <name type="scientific">Closterium peracerosum-strigosum-littorale complex</name>
    <dbReference type="NCBI Taxonomy" id="34146"/>
    <lineage>
        <taxon>Eukaryota</taxon>
        <taxon>Viridiplantae</taxon>
        <taxon>Streptophyta</taxon>
        <taxon>Zygnematophyceae</taxon>
        <taxon>Zygnematophycidae</taxon>
        <taxon>Desmidiales</taxon>
        <taxon>Closteriaceae</taxon>
        <taxon>Closterium</taxon>
    </lineage>
</organism>
<accession>E1CI99</accession>
<evidence type="ECO:0000256" key="1">
    <source>
        <dbReference type="SAM" id="MobiDB-lite"/>
    </source>
</evidence>
<evidence type="ECO:0000313" key="3">
    <source>
        <dbReference type="EMBL" id="BAJ13345.1"/>
    </source>
</evidence>
<keyword evidence="2" id="KW-0732">Signal</keyword>
<dbReference type="AlphaFoldDB" id="E1CI99"/>
<feature type="chain" id="PRO_5003144794" evidence="2">
    <location>
        <begin position="21"/>
        <end position="227"/>
    </location>
</feature>